<dbReference type="GO" id="GO:0005737">
    <property type="term" value="C:cytoplasm"/>
    <property type="evidence" value="ECO:0007669"/>
    <property type="project" value="UniProtKB-ARBA"/>
</dbReference>
<dbReference type="PROSITE" id="PS50304">
    <property type="entry name" value="TUDOR"/>
    <property type="match status" value="1"/>
</dbReference>
<accession>A0AAE1JYQ6</accession>
<feature type="compositionally biased region" description="Basic and acidic residues" evidence="1">
    <location>
        <begin position="1006"/>
        <end position="1015"/>
    </location>
</feature>
<dbReference type="InterPro" id="IPR035437">
    <property type="entry name" value="SNase_OB-fold_sf"/>
</dbReference>
<gene>
    <name evidence="3" type="ORF">Pcinc_032699</name>
</gene>
<protein>
    <recommendedName>
        <fullName evidence="2">Tudor domain-containing protein</fullName>
    </recommendedName>
</protein>
<dbReference type="EMBL" id="JAWQEG010004511">
    <property type="protein sequence ID" value="KAK3861306.1"/>
    <property type="molecule type" value="Genomic_DNA"/>
</dbReference>
<dbReference type="SMART" id="SM00333">
    <property type="entry name" value="TUDOR"/>
    <property type="match status" value="3"/>
</dbReference>
<dbReference type="CDD" id="cd20379">
    <property type="entry name" value="Tudor_dTUD-like"/>
    <property type="match status" value="1"/>
</dbReference>
<dbReference type="SUPFAM" id="SSF63748">
    <property type="entry name" value="Tudor/PWWP/MBT"/>
    <property type="match status" value="4"/>
</dbReference>
<dbReference type="InterPro" id="IPR002999">
    <property type="entry name" value="Tudor"/>
</dbReference>
<organism evidence="3 4">
    <name type="scientific">Petrolisthes cinctipes</name>
    <name type="common">Flat porcelain crab</name>
    <dbReference type="NCBI Taxonomy" id="88211"/>
    <lineage>
        <taxon>Eukaryota</taxon>
        <taxon>Metazoa</taxon>
        <taxon>Ecdysozoa</taxon>
        <taxon>Arthropoda</taxon>
        <taxon>Crustacea</taxon>
        <taxon>Multicrustacea</taxon>
        <taxon>Malacostraca</taxon>
        <taxon>Eumalacostraca</taxon>
        <taxon>Eucarida</taxon>
        <taxon>Decapoda</taxon>
        <taxon>Pleocyemata</taxon>
        <taxon>Anomura</taxon>
        <taxon>Galatheoidea</taxon>
        <taxon>Porcellanidae</taxon>
        <taxon>Petrolisthes</taxon>
    </lineage>
</organism>
<dbReference type="Gene3D" id="2.40.50.90">
    <property type="match status" value="1"/>
</dbReference>
<dbReference type="PANTHER" id="PTHR22948">
    <property type="entry name" value="TUDOR DOMAIN CONTAINING PROTEIN"/>
    <property type="match status" value="1"/>
</dbReference>
<dbReference type="PANTHER" id="PTHR22948:SF29">
    <property type="entry name" value="FI02030P-RELATED"/>
    <property type="match status" value="1"/>
</dbReference>
<evidence type="ECO:0000256" key="1">
    <source>
        <dbReference type="SAM" id="MobiDB-lite"/>
    </source>
</evidence>
<comment type="caution">
    <text evidence="3">The sequence shown here is derived from an EMBL/GenBank/DDBJ whole genome shotgun (WGS) entry which is preliminary data.</text>
</comment>
<evidence type="ECO:0000313" key="4">
    <source>
        <dbReference type="Proteomes" id="UP001286313"/>
    </source>
</evidence>
<dbReference type="Pfam" id="PF00567">
    <property type="entry name" value="TUDOR"/>
    <property type="match status" value="3"/>
</dbReference>
<feature type="region of interest" description="Disordered" evidence="1">
    <location>
        <begin position="1006"/>
        <end position="1033"/>
    </location>
</feature>
<feature type="domain" description="Tudor" evidence="2">
    <location>
        <begin position="417"/>
        <end position="474"/>
    </location>
</feature>
<sequence length="1309" mass="144827">MDGINVLVVGGDVVGQQVVLIGTDILDKKTATARNNLVHGLLRSSKTIPAFNQVQRGYSGIVVVDVPTTAGQQLYRARVTDWRYQHSVLVDVLLVDEGETKVKVSVDSLKPCPNSVSEAKYPAIYKRFIVADPVNKDCGLDFVSKLINKRVKLLLHDRMKDMALVSLVDLAKYFPDSDRARPQNPYTNFSLTPGVYEPCTIQKVFSGPWNFLLQFASQKIKLEKLSAELRSLVQGRDVTKIKPKENDPVIIKAYKELCRGLVINKTAIGELNIYCVDTGRMVQRPVNDEFWMVPKNLMQYPTLTQKCCLSSLPDTFSKELCERFATIVDKQSLLGIVDQEFEDLVHVSLYIDGLSVLTMITTCKYEKLDLPWKCQAFISFVSEEEGLIYLQLAENVDAIMKMLDDLQSIPGDKNVKKIQTGSPCLAIFTEDSLWYRAILLSEGRHYTVQYVDYGNQGSLKKGQVRHIPPSWVIHLPVQALPCVLTGSTNQPFPPQTIPKAALDGTEKVEVVVVGEVEREGKKVPLVKLNTDCIKTTNTTTILPTYSTSSITQVVGQNVGNQNAPHQPPPALKDPCITKRPPLLPDPEATTFVHPVTTETCSIVTTKDLPPNTLTCTDLIATLPRTATSLPTVATTFHPYTNNLLSISTPSPQMGIAVHPSAPPLYTSPSPLLPHQSGVPWKNDMSSERVTTTTTELPRITLHPGTKHLCKIVSISATSCLFHAALLENEEIAKMLKEQLNSMAVTEGNVIRNPQLGMVVALFVHGRWHRARISAYHAPNITLFMVDEGTQIHMPMFEIQMCLLPSGLSKYPGQVVSCFPENGVGTGEAEATRGWLIHLAATESTVILEFLACASDSSTWKVQVSEYVPMKSTPNQPSQNIPAVDPCQTTSQLSVSKLSKFPVAKKDEVVYQKQKGKEMQVVDRSPDEVGSKADLETNWRKPNQPTGAENISQKPSDINWRIHNTKDKEPGYPIVPKVQNTVGPMRHPLRSGAKADHPSRIERQAWKHNHPQEKVQSKGVPELSPGTSQDRETSVLPDNNVTVINCLLNQSQNIASAICWSPGPADSDNNVTAMCSLLNQAKETASVMCRTPDPADCLQPQQESVKIKTKDLSPLAFRDEETIKSPGIPVVKPYLESLSNGTPHTDTQMKDVLPPTTPDDSVGEVEYPITVLPLNKPLDIKVARVLSPSMFICKVLSAWTPALKEIMAIAQDDYNRWLNCSQTIPYARGEQAVMVLDKFDQKWHRGRVLQLPEGPHVELVDEGSLRTIFSISAVLPLRPAYANFPPAAITIYIPNFLPRSFIIMPFIPTG</sequence>
<dbReference type="InterPro" id="IPR050621">
    <property type="entry name" value="Tudor_domain_containing"/>
</dbReference>
<keyword evidence="4" id="KW-1185">Reference proteome</keyword>
<dbReference type="Proteomes" id="UP001286313">
    <property type="component" value="Unassembled WGS sequence"/>
</dbReference>
<name>A0AAE1JYQ6_PETCI</name>
<evidence type="ECO:0000259" key="2">
    <source>
        <dbReference type="PROSITE" id="PS50304"/>
    </source>
</evidence>
<dbReference type="Gene3D" id="2.30.30.140">
    <property type="match status" value="4"/>
</dbReference>
<reference evidence="3" key="1">
    <citation type="submission" date="2023-10" db="EMBL/GenBank/DDBJ databases">
        <title>Genome assemblies of two species of porcelain crab, Petrolisthes cinctipes and Petrolisthes manimaculis (Anomura: Porcellanidae).</title>
        <authorList>
            <person name="Angst P."/>
        </authorList>
    </citation>
    <scope>NUCLEOTIDE SEQUENCE</scope>
    <source>
        <strain evidence="3">PB745_01</strain>
        <tissue evidence="3">Gill</tissue>
    </source>
</reference>
<proteinExistence type="predicted"/>
<evidence type="ECO:0000313" key="3">
    <source>
        <dbReference type="EMBL" id="KAK3861306.1"/>
    </source>
</evidence>